<organism evidence="2 3">
    <name type="scientific">Roseivivax isoporae LMG 25204</name>
    <dbReference type="NCBI Taxonomy" id="1449351"/>
    <lineage>
        <taxon>Bacteria</taxon>
        <taxon>Pseudomonadati</taxon>
        <taxon>Pseudomonadota</taxon>
        <taxon>Alphaproteobacteria</taxon>
        <taxon>Rhodobacterales</taxon>
        <taxon>Roseobacteraceae</taxon>
        <taxon>Roseivivax</taxon>
    </lineage>
</organism>
<dbReference type="eggNOG" id="COG4678">
    <property type="taxonomic scope" value="Bacteria"/>
</dbReference>
<accession>X7FDC5</accession>
<evidence type="ECO:0000313" key="2">
    <source>
        <dbReference type="EMBL" id="ETX30922.1"/>
    </source>
</evidence>
<feature type="chain" id="PRO_5004978769" evidence="1">
    <location>
        <begin position="24"/>
        <end position="243"/>
    </location>
</feature>
<dbReference type="OrthoDB" id="7851400at2"/>
<dbReference type="EMBL" id="JAME01000001">
    <property type="protein sequence ID" value="ETX30922.1"/>
    <property type="molecule type" value="Genomic_DNA"/>
</dbReference>
<dbReference type="Gene3D" id="1.10.530.10">
    <property type="match status" value="1"/>
</dbReference>
<dbReference type="SUPFAM" id="SSF53955">
    <property type="entry name" value="Lysozyme-like"/>
    <property type="match status" value="1"/>
</dbReference>
<sequence>MTRAALLWLTCCAGLAAAPGAGAEALAFFDRGRAAATPLVALAEPGRRGGAAGSLFSGRTDGGLFAPWSERGDVVAAVAPWTGGGSDALRIRDLIARAEAGQAGYDAVQHGARLRPPRPPTQMRVQDIYDWIRATPGQPHAIGRYQFIPSTLRRLMRDLGVDPAARFSPDLQDRLADRLLSEAGLHAVRDGTLGRRDFMVNLAGIWAGFPLPSGRSRYHGHAGNRATMSWPAFEAEMVAIFPR</sequence>
<dbReference type="AlphaFoldDB" id="X7FDC5"/>
<feature type="signal peptide" evidence="1">
    <location>
        <begin position="1"/>
        <end position="23"/>
    </location>
</feature>
<dbReference type="Proteomes" id="UP000023430">
    <property type="component" value="Unassembled WGS sequence"/>
</dbReference>
<dbReference type="PATRIC" id="fig|1449351.3.peg.135"/>
<keyword evidence="3" id="KW-1185">Reference proteome</keyword>
<name>X7FDC5_9RHOB</name>
<gene>
    <name evidence="2" type="ORF">RISW2_00660</name>
</gene>
<evidence type="ECO:0000256" key="1">
    <source>
        <dbReference type="SAM" id="SignalP"/>
    </source>
</evidence>
<protein>
    <submittedName>
        <fullName evidence="2">Uncharacterized protein</fullName>
    </submittedName>
</protein>
<keyword evidence="1" id="KW-0732">Signal</keyword>
<comment type="caution">
    <text evidence="2">The sequence shown here is derived from an EMBL/GenBank/DDBJ whole genome shotgun (WGS) entry which is preliminary data.</text>
</comment>
<reference evidence="2 3" key="1">
    <citation type="submission" date="2014-01" db="EMBL/GenBank/DDBJ databases">
        <title>Roseivivax isoporae LMG 25204 Genome Sequencing.</title>
        <authorList>
            <person name="Lai Q."/>
            <person name="Li G."/>
            <person name="Shao Z."/>
        </authorList>
    </citation>
    <scope>NUCLEOTIDE SEQUENCE [LARGE SCALE GENOMIC DNA]</scope>
    <source>
        <strain evidence="2 3">LMG 25204</strain>
    </source>
</reference>
<dbReference type="RefSeq" id="WP_043765250.1">
    <property type="nucleotide sequence ID" value="NZ_JAME01000001.1"/>
</dbReference>
<proteinExistence type="predicted"/>
<evidence type="ECO:0000313" key="3">
    <source>
        <dbReference type="Proteomes" id="UP000023430"/>
    </source>
</evidence>
<dbReference type="STRING" id="1449351.RISW2_00660"/>
<dbReference type="InterPro" id="IPR023346">
    <property type="entry name" value="Lysozyme-like_dom_sf"/>
</dbReference>